<feature type="region of interest" description="Disordered" evidence="1">
    <location>
        <begin position="124"/>
        <end position="151"/>
    </location>
</feature>
<dbReference type="AlphaFoldDB" id="A0A6A6TZY6"/>
<evidence type="ECO:0000256" key="1">
    <source>
        <dbReference type="SAM" id="MobiDB-lite"/>
    </source>
</evidence>
<organism evidence="2 3">
    <name type="scientific">Microthyrium microscopicum</name>
    <dbReference type="NCBI Taxonomy" id="703497"/>
    <lineage>
        <taxon>Eukaryota</taxon>
        <taxon>Fungi</taxon>
        <taxon>Dikarya</taxon>
        <taxon>Ascomycota</taxon>
        <taxon>Pezizomycotina</taxon>
        <taxon>Dothideomycetes</taxon>
        <taxon>Dothideomycetes incertae sedis</taxon>
        <taxon>Microthyriales</taxon>
        <taxon>Microthyriaceae</taxon>
        <taxon>Microthyrium</taxon>
    </lineage>
</organism>
<dbReference type="EMBL" id="MU004240">
    <property type="protein sequence ID" value="KAF2665615.1"/>
    <property type="molecule type" value="Genomic_DNA"/>
</dbReference>
<gene>
    <name evidence="2" type="ORF">BT63DRAFT_459197</name>
</gene>
<accession>A0A6A6TZY6</accession>
<proteinExistence type="predicted"/>
<evidence type="ECO:0000313" key="2">
    <source>
        <dbReference type="EMBL" id="KAF2665615.1"/>
    </source>
</evidence>
<reference evidence="2" key="1">
    <citation type="journal article" date="2020" name="Stud. Mycol.">
        <title>101 Dothideomycetes genomes: a test case for predicting lifestyles and emergence of pathogens.</title>
        <authorList>
            <person name="Haridas S."/>
            <person name="Albert R."/>
            <person name="Binder M."/>
            <person name="Bloem J."/>
            <person name="Labutti K."/>
            <person name="Salamov A."/>
            <person name="Andreopoulos B."/>
            <person name="Baker S."/>
            <person name="Barry K."/>
            <person name="Bills G."/>
            <person name="Bluhm B."/>
            <person name="Cannon C."/>
            <person name="Castanera R."/>
            <person name="Culley D."/>
            <person name="Daum C."/>
            <person name="Ezra D."/>
            <person name="Gonzalez J."/>
            <person name="Henrissat B."/>
            <person name="Kuo A."/>
            <person name="Liang C."/>
            <person name="Lipzen A."/>
            <person name="Lutzoni F."/>
            <person name="Magnuson J."/>
            <person name="Mondo S."/>
            <person name="Nolan M."/>
            <person name="Ohm R."/>
            <person name="Pangilinan J."/>
            <person name="Park H.-J."/>
            <person name="Ramirez L."/>
            <person name="Alfaro M."/>
            <person name="Sun H."/>
            <person name="Tritt A."/>
            <person name="Yoshinaga Y."/>
            <person name="Zwiers L.-H."/>
            <person name="Turgeon B."/>
            <person name="Goodwin S."/>
            <person name="Spatafora J."/>
            <person name="Crous P."/>
            <person name="Grigoriev I."/>
        </authorList>
    </citation>
    <scope>NUCLEOTIDE SEQUENCE</scope>
    <source>
        <strain evidence="2">CBS 115976</strain>
    </source>
</reference>
<feature type="compositionally biased region" description="Polar residues" evidence="1">
    <location>
        <begin position="133"/>
        <end position="145"/>
    </location>
</feature>
<name>A0A6A6TZY6_9PEZI</name>
<feature type="region of interest" description="Disordered" evidence="1">
    <location>
        <begin position="51"/>
        <end position="93"/>
    </location>
</feature>
<keyword evidence="3" id="KW-1185">Reference proteome</keyword>
<sequence>MSNNHDFNDYPEYRFELRFNPACNPPNVTQHHRYVQSNRPDQNFLGQCQVSNYRRRSYSRSPGPEARRRSKSLARSQSRNPPLGQGDERGSKLLNTTTVTDIHSTQGNNREMPKEIIGWHFESDPRQQREAKASQTVNDNRSTQQDNDKNQNEYVGYYIETDSGQHVSRAAKASQRPLRQEPQREVWPPVRVIPAHHSVVHPQPPITEKEIGYLLGKMRDDVEKWARQTCSTTFDELKSRADTLDDFQILCNAWSPIAVQNIQLHTLDYALRDLSKQEEAPIYLASAMIMYNLVFEIISKPLSILDHAQNRPPGLSFADSYEHRMKGDFPASQLWRANTIQDFANFLHGCNSPGANPLVRDKMKHSLNKKCEESVGIMVRGPLKLLLQRPMEWADAVVLSRIYLRAVRLALRIHSRGAHLLVALPEEDVKSSVHFDWNFHDIHHSQHLKLPLYTGRRIALTTCPAVGLIGNEDGRDYDDLSTFRVISRWQVLLPR</sequence>
<protein>
    <submittedName>
        <fullName evidence="2">Uncharacterized protein</fullName>
    </submittedName>
</protein>
<evidence type="ECO:0000313" key="3">
    <source>
        <dbReference type="Proteomes" id="UP000799302"/>
    </source>
</evidence>
<dbReference type="Proteomes" id="UP000799302">
    <property type="component" value="Unassembled WGS sequence"/>
</dbReference>